<proteinExistence type="predicted"/>
<dbReference type="InterPro" id="IPR017408">
    <property type="entry name" value="Arginine_N-MeTrfase_2"/>
</dbReference>
<keyword evidence="7" id="KW-0489">Methyltransferase</keyword>
<dbReference type="OMA" id="YWVVDNY"/>
<dbReference type="Pfam" id="PF12796">
    <property type="entry name" value="Ank_2"/>
    <property type="match status" value="1"/>
</dbReference>
<dbReference type="GO" id="GO:0032259">
    <property type="term" value="P:methylation"/>
    <property type="evidence" value="ECO:0007669"/>
    <property type="project" value="UniProtKB-KW"/>
</dbReference>
<protein>
    <recommendedName>
        <fullName evidence="5">Protein arginine N-methyltransferase 2</fullName>
    </recommendedName>
    <alternativeName>
        <fullName evidence="11">Protein-arginine N5-methyltransferase</fullName>
    </alternativeName>
    <alternativeName>
        <fullName evidence="12">Type IV protein arginine N-methyltransferase</fullName>
    </alternativeName>
</protein>
<name>W1P7P4_AMBTC</name>
<dbReference type="GO" id="GO:0008757">
    <property type="term" value="F:S-adenosylmethionine-dependent methyltransferase activity"/>
    <property type="evidence" value="ECO:0000318"/>
    <property type="project" value="GO_Central"/>
</dbReference>
<dbReference type="STRING" id="13333.W1P7P4"/>
<comment type="function">
    <text evidence="1">S-adenosyl-L-methionine-dependent protein-arginine N-methyltransferase that methylates the delta-nitrogen atom of arginine residues to form N5-methylarginine (type IV) in target proteins. Monomethylates ribosomal protein L12.</text>
</comment>
<evidence type="ECO:0000256" key="13">
    <source>
        <dbReference type="PROSITE-ProRule" id="PRU00023"/>
    </source>
</evidence>
<dbReference type="PIRSF" id="PIRSF038148">
    <property type="entry name" value="Arginine_N-mtfrase-2"/>
    <property type="match status" value="1"/>
</dbReference>
<dbReference type="GO" id="GO:0016274">
    <property type="term" value="F:protein-arginine N-methyltransferase activity"/>
    <property type="evidence" value="ECO:0007669"/>
    <property type="project" value="InterPro"/>
</dbReference>
<reference evidence="16" key="1">
    <citation type="journal article" date="2013" name="Science">
        <title>The Amborella genome and the evolution of flowering plants.</title>
        <authorList>
            <consortium name="Amborella Genome Project"/>
        </authorList>
    </citation>
    <scope>NUCLEOTIDE SEQUENCE [LARGE SCALE GENOMIC DNA]</scope>
</reference>
<dbReference type="OrthoDB" id="19014at2759"/>
<sequence>MELGENLCAAARDGDCEKLLSLISEGADPSYFDSMGLAPLMHAAKHGHAQCLSVLLEAGAPWNALTPSGLSAGDFSMEAAHQEAFDILLNAGIQAELLLGTIARRKKEAGQGSCDGYLEDRVAFSEDRLMDSDNKAVMMAWEKPLMEAHAKAVCCGGVDGGAGQILNVGFGMGLIDMAIQQFSPLSHTIIEAHPGVYARMLHSGWGEKPNVKIIFGRWQDVLPELQSYDGIFFDTYGEYYEDLREFHQHLPKLLKPDGVYSFFNGLCGDNAFFHMVYCQLVALELAHLGFLTQFVPLPVKDCLQEKVWEGVEHKYWQLDTYYLPVCQSSSDSG</sequence>
<evidence type="ECO:0000256" key="6">
    <source>
        <dbReference type="ARBA" id="ARBA00022490"/>
    </source>
</evidence>
<evidence type="ECO:0000256" key="1">
    <source>
        <dbReference type="ARBA" id="ARBA00002207"/>
    </source>
</evidence>
<evidence type="ECO:0000256" key="8">
    <source>
        <dbReference type="ARBA" id="ARBA00022679"/>
    </source>
</evidence>
<evidence type="ECO:0000256" key="12">
    <source>
        <dbReference type="ARBA" id="ARBA00031724"/>
    </source>
</evidence>
<dbReference type="InterPro" id="IPR002110">
    <property type="entry name" value="Ankyrin_rpt"/>
</dbReference>
<organism evidence="15 16">
    <name type="scientific">Amborella trichopoda</name>
    <dbReference type="NCBI Taxonomy" id="13333"/>
    <lineage>
        <taxon>Eukaryota</taxon>
        <taxon>Viridiplantae</taxon>
        <taxon>Streptophyta</taxon>
        <taxon>Embryophyta</taxon>
        <taxon>Tracheophyta</taxon>
        <taxon>Spermatophyta</taxon>
        <taxon>Magnoliopsida</taxon>
        <taxon>Amborellales</taxon>
        <taxon>Amborellaceae</taxon>
        <taxon>Amborella</taxon>
    </lineage>
</organism>
<dbReference type="GO" id="GO:0005737">
    <property type="term" value="C:cytoplasm"/>
    <property type="evidence" value="ECO:0000318"/>
    <property type="project" value="GO_Central"/>
</dbReference>
<keyword evidence="9" id="KW-0949">S-adenosyl-L-methionine</keyword>
<keyword evidence="10" id="KW-0539">Nucleus</keyword>
<dbReference type="AlphaFoldDB" id="W1P7P4"/>
<dbReference type="HOGENOM" id="CLU_033831_1_1_1"/>
<dbReference type="FunFam" id="3.40.50.150:FF:000135">
    <property type="entry name" value="Arginine N-methyltransferase 2"/>
    <property type="match status" value="1"/>
</dbReference>
<dbReference type="PANTHER" id="PTHR32379">
    <property type="entry name" value="GUANIDINOACETATE N-METHYLTRANSFERASE"/>
    <property type="match status" value="1"/>
</dbReference>
<dbReference type="SUPFAM" id="SSF48403">
    <property type="entry name" value="Ankyrin repeat"/>
    <property type="match status" value="1"/>
</dbReference>
<evidence type="ECO:0000256" key="10">
    <source>
        <dbReference type="ARBA" id="ARBA00023242"/>
    </source>
</evidence>
<keyword evidence="16" id="KW-1185">Reference proteome</keyword>
<dbReference type="PANTHER" id="PTHR32379:SF1">
    <property type="entry name" value="GUANIDINOACETATE N-METHYLTRANSFERASE"/>
    <property type="match status" value="1"/>
</dbReference>
<evidence type="ECO:0000256" key="4">
    <source>
        <dbReference type="ARBA" id="ARBA00011245"/>
    </source>
</evidence>
<dbReference type="PROSITE" id="PS51559">
    <property type="entry name" value="SAM_RMT2"/>
    <property type="match status" value="1"/>
</dbReference>
<accession>W1P7P4</accession>
<evidence type="ECO:0000256" key="9">
    <source>
        <dbReference type="ARBA" id="ARBA00022691"/>
    </source>
</evidence>
<dbReference type="PROSITE" id="PS50297">
    <property type="entry name" value="ANK_REP_REGION"/>
    <property type="match status" value="1"/>
</dbReference>
<evidence type="ECO:0000256" key="11">
    <source>
        <dbReference type="ARBA" id="ARBA00031001"/>
    </source>
</evidence>
<evidence type="ECO:0000313" key="16">
    <source>
        <dbReference type="Proteomes" id="UP000017836"/>
    </source>
</evidence>
<dbReference type="eggNOG" id="KOG1709">
    <property type="taxonomic scope" value="Eukaryota"/>
</dbReference>
<evidence type="ECO:0000256" key="5">
    <source>
        <dbReference type="ARBA" id="ARBA00018778"/>
    </source>
</evidence>
<evidence type="ECO:0000256" key="7">
    <source>
        <dbReference type="ARBA" id="ARBA00022603"/>
    </source>
</evidence>
<feature type="repeat" description="ANK" evidence="13">
    <location>
        <begin position="35"/>
        <end position="67"/>
    </location>
</feature>
<keyword evidence="8" id="KW-0808">Transferase</keyword>
<dbReference type="FunFam" id="1.25.40.20:FF:000307">
    <property type="entry name" value="Protein arginine N-methyltransferase 2"/>
    <property type="match status" value="1"/>
</dbReference>
<dbReference type="Gene3D" id="3.40.50.150">
    <property type="entry name" value="Vaccinia Virus protein VP39"/>
    <property type="match status" value="1"/>
</dbReference>
<evidence type="ECO:0000313" key="15">
    <source>
        <dbReference type="EMBL" id="ERN03674.1"/>
    </source>
</evidence>
<dbReference type="Proteomes" id="UP000017836">
    <property type="component" value="Unassembled WGS sequence"/>
</dbReference>
<gene>
    <name evidence="15" type="ORF">AMTR_s00144p00081980</name>
</gene>
<dbReference type="InterPro" id="IPR051038">
    <property type="entry name" value="RMT2/GAMT_Mtase"/>
</dbReference>
<dbReference type="Gramene" id="ERN03674">
    <property type="protein sequence ID" value="ERN03674"/>
    <property type="gene ID" value="AMTR_s00144p00081980"/>
</dbReference>
<evidence type="ECO:0000259" key="14">
    <source>
        <dbReference type="PROSITE" id="PS51559"/>
    </source>
</evidence>
<dbReference type="Gene3D" id="1.25.40.20">
    <property type="entry name" value="Ankyrin repeat-containing domain"/>
    <property type="match status" value="1"/>
</dbReference>
<comment type="subunit">
    <text evidence="4">Monomer.</text>
</comment>
<dbReference type="InterPro" id="IPR029063">
    <property type="entry name" value="SAM-dependent_MTases_sf"/>
</dbReference>
<dbReference type="PROSITE" id="PS50088">
    <property type="entry name" value="ANK_REPEAT"/>
    <property type="match status" value="1"/>
</dbReference>
<dbReference type="CDD" id="cd02440">
    <property type="entry name" value="AdoMet_MTases"/>
    <property type="match status" value="1"/>
</dbReference>
<dbReference type="GO" id="GO:0005634">
    <property type="term" value="C:nucleus"/>
    <property type="evidence" value="ECO:0000318"/>
    <property type="project" value="GO_Central"/>
</dbReference>
<evidence type="ECO:0000256" key="2">
    <source>
        <dbReference type="ARBA" id="ARBA00004123"/>
    </source>
</evidence>
<evidence type="ECO:0000256" key="3">
    <source>
        <dbReference type="ARBA" id="ARBA00004496"/>
    </source>
</evidence>
<comment type="subcellular location">
    <subcellularLocation>
        <location evidence="3">Cytoplasm</location>
    </subcellularLocation>
    <subcellularLocation>
        <location evidence="2">Nucleus</location>
    </subcellularLocation>
</comment>
<dbReference type="SUPFAM" id="SSF53335">
    <property type="entry name" value="S-adenosyl-L-methionine-dependent methyltransferases"/>
    <property type="match status" value="1"/>
</dbReference>
<dbReference type="EMBL" id="KI394342">
    <property type="protein sequence ID" value="ERN03674.1"/>
    <property type="molecule type" value="Genomic_DNA"/>
</dbReference>
<dbReference type="InterPro" id="IPR026480">
    <property type="entry name" value="RMT2_dom"/>
</dbReference>
<feature type="domain" description="RMT2" evidence="14">
    <location>
        <begin position="108"/>
        <end position="333"/>
    </location>
</feature>
<keyword evidence="6" id="KW-0963">Cytoplasm</keyword>
<keyword evidence="13" id="KW-0040">ANK repeat</keyword>
<dbReference type="KEGG" id="atr:18431821"/>
<dbReference type="InterPro" id="IPR036770">
    <property type="entry name" value="Ankyrin_rpt-contain_sf"/>
</dbReference>